<comment type="caution">
    <text evidence="3">The sequence shown here is derived from an EMBL/GenBank/DDBJ whole genome shotgun (WGS) entry which is preliminary data.</text>
</comment>
<organism evidence="3 4">
    <name type="scientific">Cohnella xylanilytica</name>
    <dbReference type="NCBI Taxonomy" id="557555"/>
    <lineage>
        <taxon>Bacteria</taxon>
        <taxon>Bacillati</taxon>
        <taxon>Bacillota</taxon>
        <taxon>Bacilli</taxon>
        <taxon>Bacillales</taxon>
        <taxon>Paenibacillaceae</taxon>
        <taxon>Cohnella</taxon>
    </lineage>
</organism>
<dbReference type="Pfam" id="PF01381">
    <property type="entry name" value="HTH_3"/>
    <property type="match status" value="1"/>
</dbReference>
<sequence>MGKNLVGNHIRRLRFNQNEMTQQQLADKAGVTRQTIVSLEKGNYSPSLELAFRIARAFGLPLEEVFYYEDNEGGNAP</sequence>
<dbReference type="Proteomes" id="UP000553776">
    <property type="component" value="Unassembled WGS sequence"/>
</dbReference>
<keyword evidence="4" id="KW-1185">Reference proteome</keyword>
<dbReference type="PROSITE" id="PS50943">
    <property type="entry name" value="HTH_CROC1"/>
    <property type="match status" value="1"/>
</dbReference>
<dbReference type="PANTHER" id="PTHR46558">
    <property type="entry name" value="TRACRIPTIONAL REGULATORY PROTEIN-RELATED-RELATED"/>
    <property type="match status" value="1"/>
</dbReference>
<dbReference type="Gene3D" id="1.10.260.40">
    <property type="entry name" value="lambda repressor-like DNA-binding domains"/>
    <property type="match status" value="1"/>
</dbReference>
<dbReference type="SUPFAM" id="SSF47413">
    <property type="entry name" value="lambda repressor-like DNA-binding domains"/>
    <property type="match status" value="1"/>
</dbReference>
<dbReference type="GO" id="GO:0003677">
    <property type="term" value="F:DNA binding"/>
    <property type="evidence" value="ECO:0007669"/>
    <property type="project" value="UniProtKB-KW"/>
</dbReference>
<reference evidence="3 4" key="1">
    <citation type="submission" date="2020-08" db="EMBL/GenBank/DDBJ databases">
        <title>Cohnella phylogeny.</title>
        <authorList>
            <person name="Dunlap C."/>
        </authorList>
    </citation>
    <scope>NUCLEOTIDE SEQUENCE [LARGE SCALE GENOMIC DNA]</scope>
    <source>
        <strain evidence="3 4">DSM 25239</strain>
    </source>
</reference>
<dbReference type="AlphaFoldDB" id="A0A841U3H7"/>
<dbReference type="CDD" id="cd00093">
    <property type="entry name" value="HTH_XRE"/>
    <property type="match status" value="1"/>
</dbReference>
<feature type="domain" description="HTH cro/C1-type" evidence="2">
    <location>
        <begin position="10"/>
        <end position="65"/>
    </location>
</feature>
<dbReference type="RefSeq" id="WP_185138034.1">
    <property type="nucleotide sequence ID" value="NZ_JACJVR010000084.1"/>
</dbReference>
<evidence type="ECO:0000313" key="3">
    <source>
        <dbReference type="EMBL" id="MBB6694062.1"/>
    </source>
</evidence>
<accession>A0A841U3H7</accession>
<dbReference type="EMBL" id="JACJVR010000084">
    <property type="protein sequence ID" value="MBB6694062.1"/>
    <property type="molecule type" value="Genomic_DNA"/>
</dbReference>
<gene>
    <name evidence="3" type="ORF">H7B90_21915</name>
</gene>
<keyword evidence="1" id="KW-0238">DNA-binding</keyword>
<protein>
    <submittedName>
        <fullName evidence="3">Helix-turn-helix transcriptional regulator</fullName>
    </submittedName>
</protein>
<evidence type="ECO:0000256" key="1">
    <source>
        <dbReference type="ARBA" id="ARBA00023125"/>
    </source>
</evidence>
<proteinExistence type="predicted"/>
<dbReference type="InterPro" id="IPR001387">
    <property type="entry name" value="Cro/C1-type_HTH"/>
</dbReference>
<dbReference type="InterPro" id="IPR010982">
    <property type="entry name" value="Lambda_DNA-bd_dom_sf"/>
</dbReference>
<evidence type="ECO:0000313" key="4">
    <source>
        <dbReference type="Proteomes" id="UP000553776"/>
    </source>
</evidence>
<name>A0A841U3H7_9BACL</name>
<dbReference type="PANTHER" id="PTHR46558:SF4">
    <property type="entry name" value="DNA-BIDING PHAGE PROTEIN"/>
    <property type="match status" value="1"/>
</dbReference>
<evidence type="ECO:0000259" key="2">
    <source>
        <dbReference type="PROSITE" id="PS50943"/>
    </source>
</evidence>
<dbReference type="SMART" id="SM00530">
    <property type="entry name" value="HTH_XRE"/>
    <property type="match status" value="1"/>
</dbReference>